<evidence type="ECO:0000256" key="3">
    <source>
        <dbReference type="RuleBase" id="RU364030"/>
    </source>
</evidence>
<keyword evidence="3" id="KW-0206">Cytoskeleton</keyword>
<dbReference type="GO" id="GO:0007021">
    <property type="term" value="P:tubulin complex assembly"/>
    <property type="evidence" value="ECO:0007669"/>
    <property type="project" value="UniProtKB-UniRule"/>
</dbReference>
<proteinExistence type="inferred from homology"/>
<dbReference type="InterPro" id="IPR036126">
    <property type="entry name" value="TBCA_sf"/>
</dbReference>
<comment type="subunit">
    <text evidence="3">Supercomplex made of cofactors A to E. Cofactors A and D function by capturing and stabilizing tubulin in a quasi-native conformation. Cofactor E binds to the cofactor D-tubulin complex; interaction with cofactor C then causes the release of tubulin polypeptides that are committed to the native state.</text>
</comment>
<evidence type="ECO:0000256" key="2">
    <source>
        <dbReference type="ARBA" id="ARBA00023186"/>
    </source>
</evidence>
<dbReference type="GO" id="GO:0007023">
    <property type="term" value="P:post-chaperonin tubulin folding pathway"/>
    <property type="evidence" value="ECO:0007669"/>
    <property type="project" value="UniProtKB-UniRule"/>
</dbReference>
<dbReference type="GO" id="GO:0048487">
    <property type="term" value="F:beta-tubulin binding"/>
    <property type="evidence" value="ECO:0007669"/>
    <property type="project" value="InterPro"/>
</dbReference>
<dbReference type="Pfam" id="PF02970">
    <property type="entry name" value="TBCA"/>
    <property type="match status" value="1"/>
</dbReference>
<accession>A0A0D9QED2</accession>
<sequence length="168" mass="19185">MENTAAHFRLLKINHGAVRRLFKELAYYEKEESELRTKVNSLKDQNKSPAEITRAQEMLKETERVVPHIKSSLQTSLKKVCDIIQEHFSNVLQINDKTIQFCDTHSEDTLKEVLSTHYDDMCKEVDGLNDILGKVLLCTKQDTLPRCNPTPSVAVPLSCDEPIECVDI</sequence>
<evidence type="ECO:0000256" key="1">
    <source>
        <dbReference type="ARBA" id="ARBA00006806"/>
    </source>
</evidence>
<dbReference type="OMA" id="GISKKCT"/>
<dbReference type="Gene3D" id="1.20.58.90">
    <property type="match status" value="1"/>
</dbReference>
<dbReference type="GO" id="GO:0005829">
    <property type="term" value="C:cytosol"/>
    <property type="evidence" value="ECO:0007669"/>
    <property type="project" value="TreeGrafter"/>
</dbReference>
<dbReference type="VEuPathDB" id="PlasmoDB:AK88_05005"/>
<dbReference type="SUPFAM" id="SSF46988">
    <property type="entry name" value="Tubulin chaperone cofactor A"/>
    <property type="match status" value="1"/>
</dbReference>
<evidence type="ECO:0000313" key="5">
    <source>
        <dbReference type="Proteomes" id="UP000054561"/>
    </source>
</evidence>
<reference evidence="4 5" key="1">
    <citation type="submission" date="2014-03" db="EMBL/GenBank/DDBJ databases">
        <title>The Genome Sequence of Plasmodium fragile nilgiri.</title>
        <authorList>
            <consortium name="The Broad Institute Genomics Platform"/>
            <consortium name="The Broad Institute Genome Sequencing Center for Infectious Disease"/>
            <person name="Neafsey D."/>
            <person name="Duraisingh M."/>
            <person name="Young S.K."/>
            <person name="Zeng Q."/>
            <person name="Gargeya S."/>
            <person name="Abouelleil A."/>
            <person name="Alvarado L."/>
            <person name="Chapman S.B."/>
            <person name="Gainer-Dewar J."/>
            <person name="Goldberg J."/>
            <person name="Griggs A."/>
            <person name="Gujja S."/>
            <person name="Hansen M."/>
            <person name="Howarth C."/>
            <person name="Imamovic A."/>
            <person name="Larimer J."/>
            <person name="Pearson M."/>
            <person name="Poon T.W."/>
            <person name="Priest M."/>
            <person name="Roberts A."/>
            <person name="Saif S."/>
            <person name="Shea T."/>
            <person name="Sykes S."/>
            <person name="Wortman J."/>
            <person name="Nusbaum C."/>
            <person name="Birren B."/>
        </authorList>
    </citation>
    <scope>NUCLEOTIDE SEQUENCE [LARGE SCALE GENOMIC DNA]</scope>
    <source>
        <strain evidence="5">nilgiri</strain>
    </source>
</reference>
<organism evidence="4 5">
    <name type="scientific">Plasmodium fragile</name>
    <dbReference type="NCBI Taxonomy" id="5857"/>
    <lineage>
        <taxon>Eukaryota</taxon>
        <taxon>Sar</taxon>
        <taxon>Alveolata</taxon>
        <taxon>Apicomplexa</taxon>
        <taxon>Aconoidasida</taxon>
        <taxon>Haemosporida</taxon>
        <taxon>Plasmodiidae</taxon>
        <taxon>Plasmodium</taxon>
        <taxon>Plasmodium (Plasmodium)</taxon>
    </lineage>
</organism>
<dbReference type="OrthoDB" id="296187at2759"/>
<dbReference type="GeneID" id="24270319"/>
<evidence type="ECO:0000313" key="4">
    <source>
        <dbReference type="EMBL" id="KJP85344.1"/>
    </source>
</evidence>
<dbReference type="InterPro" id="IPR004226">
    <property type="entry name" value="TBCA"/>
</dbReference>
<name>A0A0D9QED2_PLAFR</name>
<dbReference type="PANTHER" id="PTHR21500:SF0">
    <property type="entry name" value="TUBULIN-SPECIFIC CHAPERONE A"/>
    <property type="match status" value="1"/>
</dbReference>
<keyword evidence="5" id="KW-1185">Reference proteome</keyword>
<comment type="similarity">
    <text evidence="1 3">Belongs to the TBCA family.</text>
</comment>
<dbReference type="Proteomes" id="UP000054561">
    <property type="component" value="Unassembled WGS sequence"/>
</dbReference>
<keyword evidence="2 3" id="KW-0143">Chaperone</keyword>
<dbReference type="EMBL" id="KQ001731">
    <property type="protein sequence ID" value="KJP85344.1"/>
    <property type="molecule type" value="Genomic_DNA"/>
</dbReference>
<keyword evidence="3" id="KW-0493">Microtubule</keyword>
<dbReference type="GO" id="GO:0005874">
    <property type="term" value="C:microtubule"/>
    <property type="evidence" value="ECO:0007669"/>
    <property type="project" value="UniProtKB-KW"/>
</dbReference>
<protein>
    <recommendedName>
        <fullName evidence="3">Tubulin-specific chaperone A</fullName>
    </recommendedName>
</protein>
<dbReference type="AlphaFoldDB" id="A0A0D9QED2"/>
<comment type="subcellular location">
    <subcellularLocation>
        <location evidence="3">Cytoplasm</location>
        <location evidence="3">Cytoskeleton</location>
    </subcellularLocation>
</comment>
<dbReference type="RefSeq" id="XP_012338032.1">
    <property type="nucleotide sequence ID" value="XM_012482609.1"/>
</dbReference>
<keyword evidence="3" id="KW-0963">Cytoplasm</keyword>
<dbReference type="PANTHER" id="PTHR21500">
    <property type="entry name" value="TUBULIN-SPECIFIC CHAPERONE A"/>
    <property type="match status" value="1"/>
</dbReference>
<gene>
    <name evidence="4" type="ORF">AK88_05005</name>
</gene>